<feature type="domain" description="Rod shape-determining protein MreC beta-barrel core" evidence="8">
    <location>
        <begin position="125"/>
        <end position="276"/>
    </location>
</feature>
<reference evidence="9 10" key="1">
    <citation type="submission" date="2016-11" db="EMBL/GenBank/DDBJ databases">
        <authorList>
            <person name="Jaros S."/>
            <person name="Januszkiewicz K."/>
            <person name="Wedrychowicz H."/>
        </authorList>
    </citation>
    <scope>NUCLEOTIDE SEQUENCE [LARGE SCALE GENOMIC DNA]</scope>
    <source>
        <strain evidence="9 10">CGMCC 4.5723</strain>
    </source>
</reference>
<evidence type="ECO:0000256" key="4">
    <source>
        <dbReference type="ARBA" id="ARBA00032089"/>
    </source>
</evidence>
<sequence>MLRDSPRSRVTLAVLVALAVVLLVLDGRSGHNPVTAAARAGGELVFVPAAAAAGYAAAPLSGLYDTVRRAPGASERIAELEAANAELKGELHAARLDEGRAENLDELLHLSGLGGYEIVPAQAVTRTTPRGYADVATIDAGTESGVRADMTVVNGQGLVGRVIDAGPRTATVLLATDVTSAVGARLESTRKIGVVTGGTVPGGPEADLTLELFDMEAPVEAGDRLVTLGSHEGAPFVPGVPIGTVEEVQVAPGALSRLGVLAPAVDFASLDLVGVVVAGPAEDPRDSVLPPKPDAPEREK</sequence>
<proteinExistence type="inferred from homology"/>
<keyword evidence="6" id="KW-0175">Coiled coil</keyword>
<dbReference type="OrthoDB" id="5196068at2"/>
<evidence type="ECO:0000256" key="2">
    <source>
        <dbReference type="ARBA" id="ARBA00013855"/>
    </source>
</evidence>
<dbReference type="Gene3D" id="2.40.10.350">
    <property type="entry name" value="Rod shape-determining protein MreC, domain 2"/>
    <property type="match status" value="1"/>
</dbReference>
<name>A0A1M6MUF5_9ACTN</name>
<feature type="region of interest" description="Disordered" evidence="7">
    <location>
        <begin position="281"/>
        <end position="300"/>
    </location>
</feature>
<evidence type="ECO:0000313" key="9">
    <source>
        <dbReference type="EMBL" id="SHJ87052.1"/>
    </source>
</evidence>
<gene>
    <name evidence="9" type="ORF">SAMN05421803_110223</name>
</gene>
<dbReference type="AlphaFoldDB" id="A0A1M6MUF5"/>
<evidence type="ECO:0000256" key="5">
    <source>
        <dbReference type="PIRNR" id="PIRNR038471"/>
    </source>
</evidence>
<keyword evidence="10" id="KW-1185">Reference proteome</keyword>
<protein>
    <recommendedName>
        <fullName evidence="2 5">Cell shape-determining protein MreC</fullName>
    </recommendedName>
    <alternativeName>
        <fullName evidence="4 5">Cell shape protein MreC</fullName>
    </alternativeName>
</protein>
<dbReference type="GO" id="GO:0005886">
    <property type="term" value="C:plasma membrane"/>
    <property type="evidence" value="ECO:0007669"/>
    <property type="project" value="TreeGrafter"/>
</dbReference>
<dbReference type="RefSeq" id="WP_073380487.1">
    <property type="nucleotide sequence ID" value="NZ_FQZK01000010.1"/>
</dbReference>
<evidence type="ECO:0000256" key="6">
    <source>
        <dbReference type="SAM" id="Coils"/>
    </source>
</evidence>
<dbReference type="PANTHER" id="PTHR34138">
    <property type="entry name" value="CELL SHAPE-DETERMINING PROTEIN MREC"/>
    <property type="match status" value="1"/>
</dbReference>
<feature type="coiled-coil region" evidence="6">
    <location>
        <begin position="70"/>
        <end position="97"/>
    </location>
</feature>
<dbReference type="Pfam" id="PF04085">
    <property type="entry name" value="MreC"/>
    <property type="match status" value="1"/>
</dbReference>
<dbReference type="InterPro" id="IPR055342">
    <property type="entry name" value="MreC_beta-barrel_core"/>
</dbReference>
<evidence type="ECO:0000259" key="8">
    <source>
        <dbReference type="Pfam" id="PF04085"/>
    </source>
</evidence>
<dbReference type="STRING" id="758803.SAMN05421803_110223"/>
<evidence type="ECO:0000256" key="7">
    <source>
        <dbReference type="SAM" id="MobiDB-lite"/>
    </source>
</evidence>
<dbReference type="GO" id="GO:0008360">
    <property type="term" value="P:regulation of cell shape"/>
    <property type="evidence" value="ECO:0007669"/>
    <property type="project" value="UniProtKB-KW"/>
</dbReference>
<comment type="similarity">
    <text evidence="1 5">Belongs to the MreC family.</text>
</comment>
<dbReference type="PIRSF" id="PIRSF038471">
    <property type="entry name" value="MreC"/>
    <property type="match status" value="1"/>
</dbReference>
<dbReference type="InterPro" id="IPR042177">
    <property type="entry name" value="Cell/Rod_1"/>
</dbReference>
<organism evidence="9 10">
    <name type="scientific">Nocardiopsis flavescens</name>
    <dbReference type="NCBI Taxonomy" id="758803"/>
    <lineage>
        <taxon>Bacteria</taxon>
        <taxon>Bacillati</taxon>
        <taxon>Actinomycetota</taxon>
        <taxon>Actinomycetes</taxon>
        <taxon>Streptosporangiales</taxon>
        <taxon>Nocardiopsidaceae</taxon>
        <taxon>Nocardiopsis</taxon>
    </lineage>
</organism>
<evidence type="ECO:0000256" key="3">
    <source>
        <dbReference type="ARBA" id="ARBA00022960"/>
    </source>
</evidence>
<dbReference type="Gene3D" id="2.40.10.340">
    <property type="entry name" value="Rod shape-determining protein MreC, domain 1"/>
    <property type="match status" value="1"/>
</dbReference>
<dbReference type="Proteomes" id="UP000184452">
    <property type="component" value="Unassembled WGS sequence"/>
</dbReference>
<keyword evidence="3 5" id="KW-0133">Cell shape</keyword>
<comment type="function">
    <text evidence="5">Involved in formation and maintenance of cell shape.</text>
</comment>
<dbReference type="InterPro" id="IPR007221">
    <property type="entry name" value="MreC"/>
</dbReference>
<dbReference type="PANTHER" id="PTHR34138:SF1">
    <property type="entry name" value="CELL SHAPE-DETERMINING PROTEIN MREC"/>
    <property type="match status" value="1"/>
</dbReference>
<evidence type="ECO:0000256" key="1">
    <source>
        <dbReference type="ARBA" id="ARBA00009369"/>
    </source>
</evidence>
<evidence type="ECO:0000313" key="10">
    <source>
        <dbReference type="Proteomes" id="UP000184452"/>
    </source>
</evidence>
<dbReference type="InterPro" id="IPR042175">
    <property type="entry name" value="Cell/Rod_MreC_2"/>
</dbReference>
<dbReference type="EMBL" id="FQZK01000010">
    <property type="protein sequence ID" value="SHJ87052.1"/>
    <property type="molecule type" value="Genomic_DNA"/>
</dbReference>
<accession>A0A1M6MUF5</accession>